<sequence>MAEERQEFLRRYDALQHQYPGICFPPLFETDSLEKIKLTFAIASRKRVIAELGVIFDALL</sequence>
<evidence type="ECO:0000313" key="1">
    <source>
        <dbReference type="EMBL" id="QBK86750.1"/>
    </source>
</evidence>
<accession>A0A481YUP6</accession>
<reference evidence="1" key="1">
    <citation type="journal article" date="2019" name="MBio">
        <title>Virus Genomes from Deep Sea Sediments Expand the Ocean Megavirome and Support Independent Origins of Viral Gigantism.</title>
        <authorList>
            <person name="Backstrom D."/>
            <person name="Yutin N."/>
            <person name="Jorgensen S.L."/>
            <person name="Dharamshi J."/>
            <person name="Homa F."/>
            <person name="Zaremba-Niedwiedzka K."/>
            <person name="Spang A."/>
            <person name="Wolf Y.I."/>
            <person name="Koonin E.V."/>
            <person name="Ettema T.J."/>
        </authorList>
    </citation>
    <scope>NUCLEOTIDE SEQUENCE</scope>
</reference>
<proteinExistence type="predicted"/>
<organism evidence="1">
    <name type="scientific">Marseillevirus LCMAC103</name>
    <dbReference type="NCBI Taxonomy" id="2506604"/>
    <lineage>
        <taxon>Viruses</taxon>
        <taxon>Varidnaviria</taxon>
        <taxon>Bamfordvirae</taxon>
        <taxon>Nucleocytoviricota</taxon>
        <taxon>Megaviricetes</taxon>
        <taxon>Pimascovirales</taxon>
        <taxon>Pimascovirales incertae sedis</taxon>
        <taxon>Marseilleviridae</taxon>
    </lineage>
</organism>
<dbReference type="EMBL" id="MK500335">
    <property type="protein sequence ID" value="QBK86750.1"/>
    <property type="molecule type" value="Genomic_DNA"/>
</dbReference>
<gene>
    <name evidence="1" type="ORF">LCMAC103_00810</name>
</gene>
<protein>
    <submittedName>
        <fullName evidence="1">Uncharacterized protein</fullName>
    </submittedName>
</protein>
<name>A0A481YUP6_9VIRU</name>